<dbReference type="InterPro" id="IPR050922">
    <property type="entry name" value="LytR/CpsA/Psr_CW_biosynth"/>
</dbReference>
<evidence type="ECO:0000256" key="2">
    <source>
        <dbReference type="ARBA" id="ARBA00022692"/>
    </source>
</evidence>
<dbReference type="Pfam" id="PF03816">
    <property type="entry name" value="LytR_cpsA_psr"/>
    <property type="match status" value="1"/>
</dbReference>
<dbReference type="PANTHER" id="PTHR33392">
    <property type="entry name" value="POLYISOPRENYL-TEICHOIC ACID--PEPTIDOGLYCAN TEICHOIC ACID TRANSFERASE TAGU"/>
    <property type="match status" value="1"/>
</dbReference>
<evidence type="ECO:0000313" key="8">
    <source>
        <dbReference type="Proteomes" id="UP000676917"/>
    </source>
</evidence>
<keyword evidence="3" id="KW-0735">Signal-anchor</keyword>
<keyword evidence="5" id="KW-0472">Membrane</keyword>
<keyword evidence="4 5" id="KW-1133">Transmembrane helix</keyword>
<dbReference type="NCBIfam" id="TIGR00350">
    <property type="entry name" value="lytR_cpsA_psr"/>
    <property type="match status" value="1"/>
</dbReference>
<sequence>MLFKNKTHRNYSKKKIIFLFISSLLLFFLISVSVYAIYLYDKVQDTLNSSYEEVQRDNKRSSLRDNVVNPIKDNVSILLIGVDDSKDRNYKEHSRSDALILGTFNRKDNSINLLSIPRDSHVYVPELGYHTKINHAHFYGGPKATIEAVENFMNVPVDYYVRFNFEAFIEIIDSLGGIYFDVPFELYEPDSHDNKNAIHLMPGYQKINGEQALALVRSRKYDNDIERSKRQQEMIRTIFKEATSTSSIFKLGDIIRAVGSNMKTNLSFAEIKSFASYGLSKAPSLTSLHLKGFGGYLDDGLWYYQVDERSREAIEKELLSHLGITN</sequence>
<gene>
    <name evidence="7" type="ORF">J43TS3_15380</name>
</gene>
<keyword evidence="2 5" id="KW-0812">Transmembrane</keyword>
<protein>
    <submittedName>
        <fullName evidence="7">Transcriptional regulator</fullName>
    </submittedName>
</protein>
<accession>A0A919X6P4</accession>
<organism evidence="7 8">
    <name type="scientific">Ornithinibacillus bavariensis</name>
    <dbReference type="NCBI Taxonomy" id="545502"/>
    <lineage>
        <taxon>Bacteria</taxon>
        <taxon>Bacillati</taxon>
        <taxon>Bacillota</taxon>
        <taxon>Bacilli</taxon>
        <taxon>Bacillales</taxon>
        <taxon>Bacillaceae</taxon>
        <taxon>Ornithinibacillus</taxon>
    </lineage>
</organism>
<dbReference type="Gene3D" id="3.40.630.190">
    <property type="entry name" value="LCP protein"/>
    <property type="match status" value="1"/>
</dbReference>
<reference evidence="7" key="1">
    <citation type="submission" date="2021-03" db="EMBL/GenBank/DDBJ databases">
        <title>Antimicrobial resistance genes in bacteria isolated from Japanese honey, and their potential for conferring macrolide and lincosamide resistance in the American foulbrood pathogen Paenibacillus larvae.</title>
        <authorList>
            <person name="Okamoto M."/>
            <person name="Kumagai M."/>
            <person name="Kanamori H."/>
            <person name="Takamatsu D."/>
        </authorList>
    </citation>
    <scope>NUCLEOTIDE SEQUENCE</scope>
    <source>
        <strain evidence="7">J43TS3</strain>
    </source>
</reference>
<comment type="caution">
    <text evidence="7">The sequence shown here is derived from an EMBL/GenBank/DDBJ whole genome shotgun (WGS) entry which is preliminary data.</text>
</comment>
<evidence type="ECO:0000256" key="4">
    <source>
        <dbReference type="ARBA" id="ARBA00022989"/>
    </source>
</evidence>
<evidence type="ECO:0000259" key="6">
    <source>
        <dbReference type="Pfam" id="PF03816"/>
    </source>
</evidence>
<dbReference type="RefSeq" id="WP_212920421.1">
    <property type="nucleotide sequence ID" value="NZ_BORP01000002.1"/>
</dbReference>
<dbReference type="Proteomes" id="UP000676917">
    <property type="component" value="Unassembled WGS sequence"/>
</dbReference>
<feature type="transmembrane region" description="Helical" evidence="5">
    <location>
        <begin position="16"/>
        <end position="40"/>
    </location>
</feature>
<evidence type="ECO:0000256" key="3">
    <source>
        <dbReference type="ARBA" id="ARBA00022968"/>
    </source>
</evidence>
<dbReference type="GO" id="GO:0071555">
    <property type="term" value="P:cell wall organization"/>
    <property type="evidence" value="ECO:0007669"/>
    <property type="project" value="UniProtKB-KW"/>
</dbReference>
<evidence type="ECO:0000256" key="5">
    <source>
        <dbReference type="SAM" id="Phobius"/>
    </source>
</evidence>
<dbReference type="InterPro" id="IPR004474">
    <property type="entry name" value="LytR_CpsA_psr"/>
</dbReference>
<name>A0A919X6P4_9BACI</name>
<keyword evidence="8" id="KW-1185">Reference proteome</keyword>
<evidence type="ECO:0000313" key="7">
    <source>
        <dbReference type="EMBL" id="GIO26927.1"/>
    </source>
</evidence>
<dbReference type="AlphaFoldDB" id="A0A919X6P4"/>
<proteinExistence type="inferred from homology"/>
<comment type="similarity">
    <text evidence="1">Belongs to the LytR/CpsA/Psr (LCP) family.</text>
</comment>
<dbReference type="EMBL" id="BORP01000002">
    <property type="protein sequence ID" value="GIO26927.1"/>
    <property type="molecule type" value="Genomic_DNA"/>
</dbReference>
<feature type="domain" description="Cell envelope-related transcriptional attenuator" evidence="6">
    <location>
        <begin position="95"/>
        <end position="242"/>
    </location>
</feature>
<dbReference type="PANTHER" id="PTHR33392:SF3">
    <property type="entry name" value="POLYISOPRENYL-TEICHOIC ACID--PEPTIDOGLYCAN TEICHOIC ACID TRANSFERASE TAGT"/>
    <property type="match status" value="1"/>
</dbReference>
<evidence type="ECO:0000256" key="1">
    <source>
        <dbReference type="ARBA" id="ARBA00006068"/>
    </source>
</evidence>